<dbReference type="AlphaFoldDB" id="A0A502FJ20"/>
<proteinExistence type="predicted"/>
<dbReference type="PANTHER" id="PTHR43798">
    <property type="entry name" value="MONOACYLGLYCEROL LIPASE"/>
    <property type="match status" value="1"/>
</dbReference>
<dbReference type="SUPFAM" id="SSF53474">
    <property type="entry name" value="alpha/beta-Hydrolases"/>
    <property type="match status" value="1"/>
</dbReference>
<dbReference type="PRINTS" id="PR00111">
    <property type="entry name" value="ABHYDROLASE"/>
</dbReference>
<dbReference type="OrthoDB" id="9804723at2"/>
<accession>A0A502FJ20</accession>
<comment type="caution">
    <text evidence="3">The sequence shown here is derived from an EMBL/GenBank/DDBJ whole genome shotgun (WGS) entry which is preliminary data.</text>
</comment>
<evidence type="ECO:0000259" key="2">
    <source>
        <dbReference type="Pfam" id="PF00561"/>
    </source>
</evidence>
<dbReference type="Pfam" id="PF00561">
    <property type="entry name" value="Abhydrolase_1"/>
    <property type="match status" value="1"/>
</dbReference>
<evidence type="ECO:0000313" key="3">
    <source>
        <dbReference type="EMBL" id="TPG49445.1"/>
    </source>
</evidence>
<keyword evidence="3" id="KW-0378">Hydrolase</keyword>
<dbReference type="GO" id="GO:0046464">
    <property type="term" value="P:acylglycerol catabolic process"/>
    <property type="evidence" value="ECO:0007669"/>
    <property type="project" value="TreeGrafter"/>
</dbReference>
<evidence type="ECO:0000313" key="4">
    <source>
        <dbReference type="Proteomes" id="UP000319931"/>
    </source>
</evidence>
<evidence type="ECO:0000256" key="1">
    <source>
        <dbReference type="SAM" id="SignalP"/>
    </source>
</evidence>
<dbReference type="InterPro" id="IPR050266">
    <property type="entry name" value="AB_hydrolase_sf"/>
</dbReference>
<sequence length="322" mass="34493">MPFRKSLAIVCAALLLAGGSASAGAQIAPAALKRLTLAELRQRFQAPGDRYVTVGGVELRYRDEGKGPVLLLLHGSRSTLNAWDGITARLKGKYRILRFDQPPFGLSGPLTDAARKTIGSPEALVAGFLDKLGVQKANVFGVSSGGTMAYYFAATYPDRVDSVILANTPSDPVVTGKTASTAAIDAAVVAAKRDGYEARDFWSLYLNFLYGEPARLKPGTIDYYYTTNMRVPEPNPFGLHALTSNNAATLAHLHGVRAPVLIVWGMRDLVLPANTAGKALQGYLDHAKSVSFVALDSVGHYPPMESPDAVGDLVDAYLKRDR</sequence>
<dbReference type="Gene3D" id="3.40.50.1820">
    <property type="entry name" value="alpha/beta hydrolase"/>
    <property type="match status" value="1"/>
</dbReference>
<keyword evidence="1" id="KW-0732">Signal</keyword>
<feature type="chain" id="PRO_5021469202" evidence="1">
    <location>
        <begin position="24"/>
        <end position="322"/>
    </location>
</feature>
<name>A0A502FJ20_9SPHN</name>
<feature type="signal peptide" evidence="1">
    <location>
        <begin position="1"/>
        <end position="23"/>
    </location>
</feature>
<organism evidence="3 4">
    <name type="scientific">Sphingomonas glacialis</name>
    <dbReference type="NCBI Taxonomy" id="658225"/>
    <lineage>
        <taxon>Bacteria</taxon>
        <taxon>Pseudomonadati</taxon>
        <taxon>Pseudomonadota</taxon>
        <taxon>Alphaproteobacteria</taxon>
        <taxon>Sphingomonadales</taxon>
        <taxon>Sphingomonadaceae</taxon>
        <taxon>Sphingomonas</taxon>
    </lineage>
</organism>
<keyword evidence="4" id="KW-1185">Reference proteome</keyword>
<dbReference type="RefSeq" id="WP_140851873.1">
    <property type="nucleotide sequence ID" value="NZ_RCZC01000007.1"/>
</dbReference>
<feature type="domain" description="AB hydrolase-1" evidence="2">
    <location>
        <begin position="68"/>
        <end position="306"/>
    </location>
</feature>
<reference evidence="3 4" key="1">
    <citation type="journal article" date="2019" name="Environ. Microbiol.">
        <title>Species interactions and distinct microbial communities in high Arctic permafrost affected cryosols are associated with the CH4 and CO2 gas fluxes.</title>
        <authorList>
            <person name="Altshuler I."/>
            <person name="Hamel J."/>
            <person name="Turney S."/>
            <person name="Magnuson E."/>
            <person name="Levesque R."/>
            <person name="Greer C."/>
            <person name="Whyte L.G."/>
        </authorList>
    </citation>
    <scope>NUCLEOTIDE SEQUENCE [LARGE SCALE GENOMIC DNA]</scope>
    <source>
        <strain evidence="3 4">E6.1</strain>
    </source>
</reference>
<dbReference type="InterPro" id="IPR000073">
    <property type="entry name" value="AB_hydrolase_1"/>
</dbReference>
<dbReference type="PANTHER" id="PTHR43798:SF33">
    <property type="entry name" value="HYDROLASE, PUTATIVE (AFU_ORTHOLOGUE AFUA_2G14860)-RELATED"/>
    <property type="match status" value="1"/>
</dbReference>
<dbReference type="GO" id="GO:0047372">
    <property type="term" value="F:monoacylglycerol lipase activity"/>
    <property type="evidence" value="ECO:0007669"/>
    <property type="project" value="TreeGrafter"/>
</dbReference>
<dbReference type="InterPro" id="IPR029058">
    <property type="entry name" value="AB_hydrolase_fold"/>
</dbReference>
<dbReference type="Proteomes" id="UP000319931">
    <property type="component" value="Unassembled WGS sequence"/>
</dbReference>
<protein>
    <submittedName>
        <fullName evidence="3">Alpha/beta hydrolase</fullName>
    </submittedName>
</protein>
<dbReference type="GO" id="GO:0016020">
    <property type="term" value="C:membrane"/>
    <property type="evidence" value="ECO:0007669"/>
    <property type="project" value="TreeGrafter"/>
</dbReference>
<gene>
    <name evidence="3" type="ORF">EAH76_19105</name>
</gene>
<dbReference type="EMBL" id="RCZC01000007">
    <property type="protein sequence ID" value="TPG49445.1"/>
    <property type="molecule type" value="Genomic_DNA"/>
</dbReference>